<evidence type="ECO:0000313" key="1">
    <source>
        <dbReference type="EMBL" id="MPC77673.1"/>
    </source>
</evidence>
<dbReference type="EMBL" id="VSRR010046467">
    <property type="protein sequence ID" value="MPC77673.1"/>
    <property type="molecule type" value="Genomic_DNA"/>
</dbReference>
<dbReference type="Proteomes" id="UP000324222">
    <property type="component" value="Unassembled WGS sequence"/>
</dbReference>
<evidence type="ECO:0000313" key="2">
    <source>
        <dbReference type="Proteomes" id="UP000324222"/>
    </source>
</evidence>
<gene>
    <name evidence="1" type="ORF">E2C01_072132</name>
</gene>
<protein>
    <submittedName>
        <fullName evidence="1">Uncharacterized protein</fullName>
    </submittedName>
</protein>
<name>A0A5B7I5X2_PORTR</name>
<sequence length="84" mass="9492">MIAVIMTGWAQVAGGLAHSRQVRRGRTRKWSVATLNQKEYPEQGEAWLVPYPVPVKSATPESCNWSTKAFCMLLKMYTPRPLLT</sequence>
<proteinExistence type="predicted"/>
<comment type="caution">
    <text evidence="1">The sequence shown here is derived from an EMBL/GenBank/DDBJ whole genome shotgun (WGS) entry which is preliminary data.</text>
</comment>
<accession>A0A5B7I5X2</accession>
<organism evidence="1 2">
    <name type="scientific">Portunus trituberculatus</name>
    <name type="common">Swimming crab</name>
    <name type="synonym">Neptunus trituberculatus</name>
    <dbReference type="NCBI Taxonomy" id="210409"/>
    <lineage>
        <taxon>Eukaryota</taxon>
        <taxon>Metazoa</taxon>
        <taxon>Ecdysozoa</taxon>
        <taxon>Arthropoda</taxon>
        <taxon>Crustacea</taxon>
        <taxon>Multicrustacea</taxon>
        <taxon>Malacostraca</taxon>
        <taxon>Eumalacostraca</taxon>
        <taxon>Eucarida</taxon>
        <taxon>Decapoda</taxon>
        <taxon>Pleocyemata</taxon>
        <taxon>Brachyura</taxon>
        <taxon>Eubrachyura</taxon>
        <taxon>Portunoidea</taxon>
        <taxon>Portunidae</taxon>
        <taxon>Portuninae</taxon>
        <taxon>Portunus</taxon>
    </lineage>
</organism>
<reference evidence="1 2" key="1">
    <citation type="submission" date="2019-05" db="EMBL/GenBank/DDBJ databases">
        <title>Another draft genome of Portunus trituberculatus and its Hox gene families provides insights of decapod evolution.</title>
        <authorList>
            <person name="Jeong J.-H."/>
            <person name="Song I."/>
            <person name="Kim S."/>
            <person name="Choi T."/>
            <person name="Kim D."/>
            <person name="Ryu S."/>
            <person name="Kim W."/>
        </authorList>
    </citation>
    <scope>NUCLEOTIDE SEQUENCE [LARGE SCALE GENOMIC DNA]</scope>
    <source>
        <tissue evidence="1">Muscle</tissue>
    </source>
</reference>
<keyword evidence="2" id="KW-1185">Reference proteome</keyword>
<dbReference type="AlphaFoldDB" id="A0A5B7I5X2"/>